<sequence>MNNEINESVFEVINQKDCGFCKTVFIDSNVKPAPPIPIDIERLYQANLVIVFDKDNVPNGYVSLV</sequence>
<reference evidence="1" key="1">
    <citation type="submission" date="2019-10" db="EMBL/GenBank/DDBJ databases">
        <title>Lactobacillus agilis SY212 Whole Genome Sequencing Project.</title>
        <authorList>
            <person name="Suzuki S."/>
            <person name="Endo A."/>
            <person name="Maeno S."/>
            <person name="Shiwa Y."/>
            <person name="Matsutani M."/>
            <person name="Kajikawa A."/>
        </authorList>
    </citation>
    <scope>NUCLEOTIDE SEQUENCE</scope>
    <source>
        <strain evidence="1">SY212</strain>
    </source>
</reference>
<gene>
    <name evidence="1" type="ORF">SY212_19630</name>
</gene>
<accession>A0A6F9XNS8</accession>
<organism evidence="1">
    <name type="scientific">Ligilactobacillus agilis</name>
    <dbReference type="NCBI Taxonomy" id="1601"/>
    <lineage>
        <taxon>Bacteria</taxon>
        <taxon>Bacillati</taxon>
        <taxon>Bacillota</taxon>
        <taxon>Bacilli</taxon>
        <taxon>Lactobacillales</taxon>
        <taxon>Lactobacillaceae</taxon>
        <taxon>Ligilactobacillus</taxon>
    </lineage>
</organism>
<dbReference type="EMBL" id="BLAM01000191">
    <property type="protein sequence ID" value="GET06933.1"/>
    <property type="molecule type" value="Genomic_DNA"/>
</dbReference>
<evidence type="ECO:0000313" key="1">
    <source>
        <dbReference type="EMBL" id="GET06933.1"/>
    </source>
</evidence>
<dbReference type="RefSeq" id="WP_172585126.1">
    <property type="nucleotide sequence ID" value="NZ_BLAM01000191.1"/>
</dbReference>
<dbReference type="AlphaFoldDB" id="A0A6F9XNS8"/>
<name>A0A6F9XNS8_9LACO</name>
<protein>
    <submittedName>
        <fullName evidence="1">Uncharacterized protein</fullName>
    </submittedName>
</protein>
<dbReference type="Proteomes" id="UP000494265">
    <property type="component" value="Unassembled WGS sequence"/>
</dbReference>
<comment type="caution">
    <text evidence="1">The sequence shown here is derived from an EMBL/GenBank/DDBJ whole genome shotgun (WGS) entry which is preliminary data.</text>
</comment>
<proteinExistence type="predicted"/>